<comment type="caution">
    <text evidence="10">The sequence shown here is derived from an EMBL/GenBank/DDBJ whole genome shotgun (WGS) entry which is preliminary data.</text>
</comment>
<dbReference type="InterPro" id="IPR038731">
    <property type="entry name" value="RgtA/B/C-like"/>
</dbReference>
<evidence type="ECO:0000313" key="11">
    <source>
        <dbReference type="Proteomes" id="UP000664835"/>
    </source>
</evidence>
<comment type="subcellular location">
    <subcellularLocation>
        <location evidence="1">Cell membrane</location>
        <topology evidence="1">Multi-pass membrane protein</topology>
    </subcellularLocation>
</comment>
<feature type="transmembrane region" description="Helical" evidence="8">
    <location>
        <begin position="386"/>
        <end position="405"/>
    </location>
</feature>
<sequence>MRNLQNDNWIISYGMLAITLFFAFYANLWGVPLFDLDEGAFSEATREMLASGNFAATYLDGVPRFDKPIFSYWMQALSVSAFGINEFAFRLPSAIAATLWVLATYLFAKQQWNQTTGIYAALFMATTLWIAGIGRAAIADAWLNLFIALTLFDMWRYRQNPSQSLLLRVYFWMALGMLTKGPVAIAIPLLTSAIFFIWSGQWQVWLKAIFNPLGWLVMVLTISPWLYLVYQDQGIEFFKGFLLDHNLERFSDTREGHGGNYFYYFLVLPLIIMPFSGVLFSAIRHSKTLLKNELNRYLLIWFLVVFALVSYSQTQLPHYVMYGVTGLILVLAANRDKLAIGTWQLWIPFAFLVLLASLPWLVEIAVDNTHRAYEKALLAEYQNVFHWDYYAAAAILLIVALAVIWQKQWSVASRLILIGLAQSIFVFHFVIEAAADLQQQPVKNAAEYALQHPDKNVVSYGIKMPSFSVYRQQITARERAQAGDLVFTRVDQLDKLKQAYPQFENKIVFQQGGIVLIEMQAQ</sequence>
<dbReference type="Proteomes" id="UP000664835">
    <property type="component" value="Unassembled WGS sequence"/>
</dbReference>
<protein>
    <submittedName>
        <fullName evidence="10">Glycosyltransferase family 39 protein</fullName>
    </submittedName>
</protein>
<keyword evidence="7 8" id="KW-0472">Membrane</keyword>
<feature type="transmembrane region" description="Helical" evidence="8">
    <location>
        <begin position="120"/>
        <end position="149"/>
    </location>
</feature>
<organism evidence="10 11">
    <name type="scientific">Thiomicrorhabdus marina</name>
    <dbReference type="NCBI Taxonomy" id="2818442"/>
    <lineage>
        <taxon>Bacteria</taxon>
        <taxon>Pseudomonadati</taxon>
        <taxon>Pseudomonadota</taxon>
        <taxon>Gammaproteobacteria</taxon>
        <taxon>Thiotrichales</taxon>
        <taxon>Piscirickettsiaceae</taxon>
        <taxon>Thiomicrorhabdus</taxon>
    </lineage>
</organism>
<feature type="transmembrane region" description="Helical" evidence="8">
    <location>
        <begin position="169"/>
        <end position="197"/>
    </location>
</feature>
<evidence type="ECO:0000256" key="4">
    <source>
        <dbReference type="ARBA" id="ARBA00022679"/>
    </source>
</evidence>
<dbReference type="RefSeq" id="WP_208150787.1">
    <property type="nucleotide sequence ID" value="NZ_JAGETV010000028.1"/>
</dbReference>
<dbReference type="Pfam" id="PF13231">
    <property type="entry name" value="PMT_2"/>
    <property type="match status" value="1"/>
</dbReference>
<feature type="transmembrane region" description="Helical" evidence="8">
    <location>
        <begin position="345"/>
        <end position="366"/>
    </location>
</feature>
<evidence type="ECO:0000256" key="8">
    <source>
        <dbReference type="SAM" id="Phobius"/>
    </source>
</evidence>
<dbReference type="PANTHER" id="PTHR33908">
    <property type="entry name" value="MANNOSYLTRANSFERASE YKCB-RELATED"/>
    <property type="match status" value="1"/>
</dbReference>
<feature type="transmembrane region" description="Helical" evidence="8">
    <location>
        <begin position="209"/>
        <end position="230"/>
    </location>
</feature>
<keyword evidence="5 8" id="KW-0812">Transmembrane</keyword>
<feature type="transmembrane region" description="Helical" evidence="8">
    <location>
        <begin position="412"/>
        <end position="431"/>
    </location>
</feature>
<name>A0ABS3Q780_9GAMM</name>
<evidence type="ECO:0000313" key="10">
    <source>
        <dbReference type="EMBL" id="MBO1928172.1"/>
    </source>
</evidence>
<keyword evidence="11" id="KW-1185">Reference proteome</keyword>
<feature type="domain" description="Glycosyltransferase RgtA/B/C/D-like" evidence="9">
    <location>
        <begin position="66"/>
        <end position="227"/>
    </location>
</feature>
<feature type="transmembrane region" description="Helical" evidence="8">
    <location>
        <begin position="261"/>
        <end position="282"/>
    </location>
</feature>
<keyword evidence="3" id="KW-0328">Glycosyltransferase</keyword>
<feature type="transmembrane region" description="Helical" evidence="8">
    <location>
        <begin position="87"/>
        <end position="108"/>
    </location>
</feature>
<feature type="transmembrane region" description="Helical" evidence="8">
    <location>
        <begin position="9"/>
        <end position="28"/>
    </location>
</feature>
<dbReference type="InterPro" id="IPR050297">
    <property type="entry name" value="LipidA_mod_glycosyltrf_83"/>
</dbReference>
<feature type="transmembrane region" description="Helical" evidence="8">
    <location>
        <begin position="294"/>
        <end position="310"/>
    </location>
</feature>
<evidence type="ECO:0000256" key="5">
    <source>
        <dbReference type="ARBA" id="ARBA00022692"/>
    </source>
</evidence>
<evidence type="ECO:0000256" key="2">
    <source>
        <dbReference type="ARBA" id="ARBA00022475"/>
    </source>
</evidence>
<keyword evidence="4" id="KW-0808">Transferase</keyword>
<accession>A0ABS3Q780</accession>
<proteinExistence type="predicted"/>
<evidence type="ECO:0000256" key="7">
    <source>
        <dbReference type="ARBA" id="ARBA00023136"/>
    </source>
</evidence>
<gene>
    <name evidence="10" type="ORF">J3998_11355</name>
</gene>
<evidence type="ECO:0000256" key="1">
    <source>
        <dbReference type="ARBA" id="ARBA00004651"/>
    </source>
</evidence>
<reference evidence="10 11" key="1">
    <citation type="submission" date="2021-03" db="EMBL/GenBank/DDBJ databases">
        <title>Thiomicrorhabdus sp.nov.,novel sulfur-oxidizing bacteria isolated from coastal sediment.</title>
        <authorList>
            <person name="Liu X."/>
        </authorList>
    </citation>
    <scope>NUCLEOTIDE SEQUENCE [LARGE SCALE GENOMIC DNA]</scope>
    <source>
        <strain evidence="10 11">6S2-11</strain>
    </source>
</reference>
<evidence type="ECO:0000256" key="6">
    <source>
        <dbReference type="ARBA" id="ARBA00022989"/>
    </source>
</evidence>
<keyword evidence="2" id="KW-1003">Cell membrane</keyword>
<evidence type="ECO:0000259" key="9">
    <source>
        <dbReference type="Pfam" id="PF13231"/>
    </source>
</evidence>
<dbReference type="PANTHER" id="PTHR33908:SF3">
    <property type="entry name" value="UNDECAPRENYL PHOSPHATE-ALPHA-4-AMINO-4-DEOXY-L-ARABINOSE ARABINOSYL TRANSFERASE"/>
    <property type="match status" value="1"/>
</dbReference>
<keyword evidence="6 8" id="KW-1133">Transmembrane helix</keyword>
<evidence type="ECO:0000256" key="3">
    <source>
        <dbReference type="ARBA" id="ARBA00022676"/>
    </source>
</evidence>
<dbReference type="EMBL" id="JAGETV010000028">
    <property type="protein sequence ID" value="MBO1928172.1"/>
    <property type="molecule type" value="Genomic_DNA"/>
</dbReference>